<keyword evidence="2 5" id="KW-0812">Transmembrane</keyword>
<accession>A0AAN4W0A8</accession>
<keyword evidence="3 5" id="KW-1133">Transmembrane helix</keyword>
<sequence length="306" mass="34110">MKKQSLIILGAIVALLCFWIISTFINTAFNFHQVNPILSTLYLILMGLLLFFAIIWPISKVLQRPVVHRKGLLHLDEEVNYSKVSRQLIKSGRLSDAEELSIFEAQKEGNTALAHCIKNIFQKRYQQMHVMIIEKSAMVCLLTGASSKSHIDFLGSLGINLHLISSLIQHCGYRPTLWQLIRIYGDIAITALFAYSLEELMDEIGEALGETAGGWFSGVPLLGRFVGSVSNGAINALLTLRIGYVCRHYLFHQEEKARPKTVRLAARKFGRSHIKEVMGAITKMAKAKVSPKAKSEKADKSADLAS</sequence>
<evidence type="ECO:0000256" key="1">
    <source>
        <dbReference type="ARBA" id="ARBA00004141"/>
    </source>
</evidence>
<dbReference type="GO" id="GO:0016020">
    <property type="term" value="C:membrane"/>
    <property type="evidence" value="ECO:0007669"/>
    <property type="project" value="UniProtKB-SubCell"/>
</dbReference>
<evidence type="ECO:0000256" key="2">
    <source>
        <dbReference type="ARBA" id="ARBA00022692"/>
    </source>
</evidence>
<evidence type="ECO:0000256" key="5">
    <source>
        <dbReference type="SAM" id="Phobius"/>
    </source>
</evidence>
<organism evidence="6 7">
    <name type="scientific">Persicobacter diffluens</name>
    <dbReference type="NCBI Taxonomy" id="981"/>
    <lineage>
        <taxon>Bacteria</taxon>
        <taxon>Pseudomonadati</taxon>
        <taxon>Bacteroidota</taxon>
        <taxon>Cytophagia</taxon>
        <taxon>Cytophagales</taxon>
        <taxon>Persicobacteraceae</taxon>
        <taxon>Persicobacter</taxon>
    </lineage>
</organism>
<dbReference type="Proteomes" id="UP001310022">
    <property type="component" value="Unassembled WGS sequence"/>
</dbReference>
<evidence type="ECO:0008006" key="8">
    <source>
        <dbReference type="Google" id="ProtNLM"/>
    </source>
</evidence>
<comment type="caution">
    <text evidence="6">The sequence shown here is derived from an EMBL/GenBank/DDBJ whole genome shotgun (WGS) entry which is preliminary data.</text>
</comment>
<proteinExistence type="predicted"/>
<gene>
    <name evidence="6" type="ORF">PEDI_35900</name>
</gene>
<evidence type="ECO:0000256" key="4">
    <source>
        <dbReference type="ARBA" id="ARBA00023136"/>
    </source>
</evidence>
<feature type="transmembrane region" description="Helical" evidence="5">
    <location>
        <begin position="41"/>
        <end position="59"/>
    </location>
</feature>
<evidence type="ECO:0000256" key="3">
    <source>
        <dbReference type="ARBA" id="ARBA00022989"/>
    </source>
</evidence>
<keyword evidence="7" id="KW-1185">Reference proteome</keyword>
<dbReference type="AlphaFoldDB" id="A0AAN4W0A8"/>
<protein>
    <recommendedName>
        <fullName evidence="8">DUF697 domain-containing protein</fullName>
    </recommendedName>
</protein>
<keyword evidence="4 5" id="KW-0472">Membrane</keyword>
<dbReference type="Pfam" id="PF05128">
    <property type="entry name" value="DUF697"/>
    <property type="match status" value="1"/>
</dbReference>
<dbReference type="RefSeq" id="WP_338238252.1">
    <property type="nucleotide sequence ID" value="NZ_BQKE01000002.1"/>
</dbReference>
<name>A0AAN4W0A8_9BACT</name>
<reference evidence="6 7" key="1">
    <citation type="submission" date="2021-12" db="EMBL/GenBank/DDBJ databases">
        <title>Genome sequencing of bacteria with rrn-lacking chromosome and rrn-plasmid.</title>
        <authorList>
            <person name="Anda M."/>
            <person name="Iwasaki W."/>
        </authorList>
    </citation>
    <scope>NUCLEOTIDE SEQUENCE [LARGE SCALE GENOMIC DNA]</scope>
    <source>
        <strain evidence="6 7">NBRC 15940</strain>
    </source>
</reference>
<comment type="subcellular location">
    <subcellularLocation>
        <location evidence="1">Membrane</location>
        <topology evidence="1">Multi-pass membrane protein</topology>
    </subcellularLocation>
</comment>
<feature type="transmembrane region" description="Helical" evidence="5">
    <location>
        <begin position="7"/>
        <end position="29"/>
    </location>
</feature>
<dbReference type="EMBL" id="BQKE01000002">
    <property type="protein sequence ID" value="GJM63038.1"/>
    <property type="molecule type" value="Genomic_DNA"/>
</dbReference>
<dbReference type="InterPro" id="IPR021147">
    <property type="entry name" value="DUF697"/>
</dbReference>
<evidence type="ECO:0000313" key="6">
    <source>
        <dbReference type="EMBL" id="GJM63038.1"/>
    </source>
</evidence>
<evidence type="ECO:0000313" key="7">
    <source>
        <dbReference type="Proteomes" id="UP001310022"/>
    </source>
</evidence>